<protein>
    <submittedName>
        <fullName evidence="2">4594_t:CDS:1</fullName>
    </submittedName>
</protein>
<evidence type="ECO:0000313" key="3">
    <source>
        <dbReference type="Proteomes" id="UP000789831"/>
    </source>
</evidence>
<gene>
    <name evidence="2" type="ORF">AGERDE_LOCUS8156</name>
</gene>
<evidence type="ECO:0000313" key="2">
    <source>
        <dbReference type="EMBL" id="CAG8581713.1"/>
    </source>
</evidence>
<keyword evidence="1" id="KW-0732">Signal</keyword>
<organism evidence="2 3">
    <name type="scientific">Ambispora gerdemannii</name>
    <dbReference type="NCBI Taxonomy" id="144530"/>
    <lineage>
        <taxon>Eukaryota</taxon>
        <taxon>Fungi</taxon>
        <taxon>Fungi incertae sedis</taxon>
        <taxon>Mucoromycota</taxon>
        <taxon>Glomeromycotina</taxon>
        <taxon>Glomeromycetes</taxon>
        <taxon>Archaeosporales</taxon>
        <taxon>Ambisporaceae</taxon>
        <taxon>Ambispora</taxon>
    </lineage>
</organism>
<feature type="chain" id="PRO_5040251347" evidence="1">
    <location>
        <begin position="28"/>
        <end position="167"/>
    </location>
</feature>
<name>A0A9N9G5G1_9GLOM</name>
<keyword evidence="3" id="KW-1185">Reference proteome</keyword>
<dbReference type="EMBL" id="CAJVPL010001655">
    <property type="protein sequence ID" value="CAG8581713.1"/>
    <property type="molecule type" value="Genomic_DNA"/>
</dbReference>
<accession>A0A9N9G5G1</accession>
<evidence type="ECO:0000256" key="1">
    <source>
        <dbReference type="SAM" id="SignalP"/>
    </source>
</evidence>
<reference evidence="2" key="1">
    <citation type="submission" date="2021-06" db="EMBL/GenBank/DDBJ databases">
        <authorList>
            <person name="Kallberg Y."/>
            <person name="Tangrot J."/>
            <person name="Rosling A."/>
        </authorList>
    </citation>
    <scope>NUCLEOTIDE SEQUENCE</scope>
    <source>
        <strain evidence="2">MT106</strain>
    </source>
</reference>
<proteinExistence type="predicted"/>
<sequence length="167" mass="19154">MNKQTSPMFILVALIFFAFVFSSSVNAMPKMNVKRAVCPQITYHCLFAPFGKPDHQVLGEIKFQQKTDCSVWLDGQINTVLYPDWYNYIPESINYDVHVVDDPNDQNKVFLDLDMYLKPRIDAPFTTIITSPTFDFTKLKGKTCIVAFEDLPMDQVRGYATIVEPPQ</sequence>
<dbReference type="Proteomes" id="UP000789831">
    <property type="component" value="Unassembled WGS sequence"/>
</dbReference>
<dbReference type="OrthoDB" id="10485190at2759"/>
<comment type="caution">
    <text evidence="2">The sequence shown here is derived from an EMBL/GenBank/DDBJ whole genome shotgun (WGS) entry which is preliminary data.</text>
</comment>
<feature type="signal peptide" evidence="1">
    <location>
        <begin position="1"/>
        <end position="27"/>
    </location>
</feature>
<dbReference type="AlphaFoldDB" id="A0A9N9G5G1"/>